<dbReference type="EMBL" id="CP012034">
    <property type="protein sequence ID" value="AKP68270.1"/>
    <property type="molecule type" value="Genomic_DNA"/>
</dbReference>
<keyword evidence="1" id="KW-0812">Transmembrane</keyword>
<feature type="transmembrane region" description="Helical" evidence="1">
    <location>
        <begin position="12"/>
        <end position="31"/>
    </location>
</feature>
<keyword evidence="1" id="KW-1133">Transmembrane helix</keyword>
<dbReference type="OrthoDB" id="2304834at2"/>
<name>A0A0H4R3C0_9LACO</name>
<keyword evidence="1" id="KW-0472">Membrane</keyword>
<dbReference type="AlphaFoldDB" id="A0A0H4R3C0"/>
<gene>
    <name evidence="2" type="ORF">ABM34_12475</name>
</gene>
<evidence type="ECO:0000256" key="1">
    <source>
        <dbReference type="SAM" id="Phobius"/>
    </source>
</evidence>
<dbReference type="STRING" id="1007676.ABM34_12475"/>
<protein>
    <recommendedName>
        <fullName evidence="4">Competence protein ComGD</fullName>
    </recommendedName>
</protein>
<sequence length="141" mass="16248">MEQNTKRRGFTLVEAALTLLIFCSLVLIGTLQVKNYQESTEEKLALKSFEDDWKNALNEGYLRNYNVIVDVLDDRVIFIRDGNRHDVLLPKTLSPTKQLAINVSRSGETRPKTIEFKSTKSHKIYTYTIQLNWGLLLEKAT</sequence>
<dbReference type="PATRIC" id="fig|1007676.4.peg.2523"/>
<proteinExistence type="predicted"/>
<keyword evidence="3" id="KW-1185">Reference proteome</keyword>
<dbReference type="Proteomes" id="UP000036106">
    <property type="component" value="Chromosome"/>
</dbReference>
<evidence type="ECO:0000313" key="3">
    <source>
        <dbReference type="Proteomes" id="UP000036106"/>
    </source>
</evidence>
<accession>A0A0H4R3C0</accession>
<organism evidence="2 3">
    <name type="scientific">Companilactobacillus ginsenosidimutans</name>
    <dbReference type="NCBI Taxonomy" id="1007676"/>
    <lineage>
        <taxon>Bacteria</taxon>
        <taxon>Bacillati</taxon>
        <taxon>Bacillota</taxon>
        <taxon>Bacilli</taxon>
        <taxon>Lactobacillales</taxon>
        <taxon>Lactobacillaceae</taxon>
        <taxon>Companilactobacillus</taxon>
    </lineage>
</organism>
<dbReference type="RefSeq" id="WP_048706186.1">
    <property type="nucleotide sequence ID" value="NZ_CP012034.1"/>
</dbReference>
<dbReference type="KEGG" id="lgn:ABM34_12475"/>
<reference evidence="3" key="1">
    <citation type="submission" date="2015-07" db="EMBL/GenBank/DDBJ databases">
        <title>Lactobacillus ginsenosidimutans/EMML 3141/ whole genome sequencing.</title>
        <authorList>
            <person name="Kim M.K."/>
            <person name="Im W.-T."/>
            <person name="Srinivasan S."/>
            <person name="Lee J.-J."/>
        </authorList>
    </citation>
    <scope>NUCLEOTIDE SEQUENCE [LARGE SCALE GENOMIC DNA]</scope>
    <source>
        <strain evidence="3">EMML 3041</strain>
    </source>
</reference>
<evidence type="ECO:0000313" key="2">
    <source>
        <dbReference type="EMBL" id="AKP68270.1"/>
    </source>
</evidence>
<evidence type="ECO:0008006" key="4">
    <source>
        <dbReference type="Google" id="ProtNLM"/>
    </source>
</evidence>